<comment type="similarity">
    <text evidence="2 7">Belongs to the plant cysteine rich small secretory peptide family. Epidermal patterning factor subfamily.</text>
</comment>
<keyword evidence="9" id="KW-1185">Reference proteome</keyword>
<evidence type="ECO:0000256" key="4">
    <source>
        <dbReference type="ARBA" id="ARBA00022525"/>
    </source>
</evidence>
<sequence>MGSAKICHYSNRNGRSIISLLFLLLSSSTLLRFVADGRAISKLLEAAQREVDDEKVVVMRTQVIGSTPPRCEGMCSTCGHCEAVQVPVTTEVHEHSRTHLSAAPISNIASSRGDDVSNYKPMSWKCKCGDLIFNP</sequence>
<proteinExistence type="inferred from homology"/>
<comment type="function">
    <text evidence="7">Controls stomatal patterning.</text>
</comment>
<keyword evidence="6" id="KW-1015">Disulfide bond</keyword>
<dbReference type="PANTHER" id="PTHR33109">
    <property type="entry name" value="EPIDERMAL PATTERNING FACTOR-LIKE PROTEIN 4"/>
    <property type="match status" value="1"/>
</dbReference>
<dbReference type="InterPro" id="IPR039455">
    <property type="entry name" value="EPFL"/>
</dbReference>
<protein>
    <recommendedName>
        <fullName evidence="7">Epidermal patterning factor-like protein</fullName>
    </recommendedName>
</protein>
<dbReference type="Proteomes" id="UP001174677">
    <property type="component" value="Chromosome 2"/>
</dbReference>
<evidence type="ECO:0000256" key="6">
    <source>
        <dbReference type="ARBA" id="ARBA00023157"/>
    </source>
</evidence>
<evidence type="ECO:0000313" key="9">
    <source>
        <dbReference type="Proteomes" id="UP001174677"/>
    </source>
</evidence>
<evidence type="ECO:0000256" key="2">
    <source>
        <dbReference type="ARBA" id="ARBA00008127"/>
    </source>
</evidence>
<dbReference type="EMBL" id="JARPOI010000002">
    <property type="protein sequence ID" value="KAJ9186878.1"/>
    <property type="molecule type" value="Genomic_DNA"/>
</dbReference>
<dbReference type="Pfam" id="PF17181">
    <property type="entry name" value="EPF"/>
    <property type="match status" value="1"/>
</dbReference>
<dbReference type="PANTHER" id="PTHR33109:SF90">
    <property type="entry name" value="EPIDERMAL PATTERNING FACTOR-LIKE PROTEIN"/>
    <property type="match status" value="1"/>
</dbReference>
<keyword evidence="4 7" id="KW-0964">Secreted</keyword>
<evidence type="ECO:0000256" key="5">
    <source>
        <dbReference type="ARBA" id="ARBA00022729"/>
    </source>
</evidence>
<accession>A0ABQ9N6B2</accession>
<keyword evidence="3 7" id="KW-0217">Developmental protein</keyword>
<keyword evidence="5" id="KW-0732">Signal</keyword>
<evidence type="ECO:0000256" key="3">
    <source>
        <dbReference type="ARBA" id="ARBA00022473"/>
    </source>
</evidence>
<gene>
    <name evidence="8" type="ORF">P3X46_002404</name>
</gene>
<organism evidence="8 9">
    <name type="scientific">Hevea brasiliensis</name>
    <name type="common">Para rubber tree</name>
    <name type="synonym">Siphonia brasiliensis</name>
    <dbReference type="NCBI Taxonomy" id="3981"/>
    <lineage>
        <taxon>Eukaryota</taxon>
        <taxon>Viridiplantae</taxon>
        <taxon>Streptophyta</taxon>
        <taxon>Embryophyta</taxon>
        <taxon>Tracheophyta</taxon>
        <taxon>Spermatophyta</taxon>
        <taxon>Magnoliopsida</taxon>
        <taxon>eudicotyledons</taxon>
        <taxon>Gunneridae</taxon>
        <taxon>Pentapetalae</taxon>
        <taxon>rosids</taxon>
        <taxon>fabids</taxon>
        <taxon>Malpighiales</taxon>
        <taxon>Euphorbiaceae</taxon>
        <taxon>Crotonoideae</taxon>
        <taxon>Micrandreae</taxon>
        <taxon>Hevea</taxon>
    </lineage>
</organism>
<evidence type="ECO:0000256" key="1">
    <source>
        <dbReference type="ARBA" id="ARBA00004613"/>
    </source>
</evidence>
<evidence type="ECO:0000256" key="7">
    <source>
        <dbReference type="RuleBase" id="RU367102"/>
    </source>
</evidence>
<comment type="subcellular location">
    <subcellularLocation>
        <location evidence="1 7">Secreted</location>
    </subcellularLocation>
</comment>
<evidence type="ECO:0000313" key="8">
    <source>
        <dbReference type="EMBL" id="KAJ9186878.1"/>
    </source>
</evidence>
<name>A0ABQ9N6B2_HEVBR</name>
<reference evidence="8" key="1">
    <citation type="journal article" date="2023" name="Plant Biotechnol. J.">
        <title>Chromosome-level wild Hevea brasiliensis genome provides new tools for genomic-assisted breeding and valuable loci to elevate rubber yield.</title>
        <authorList>
            <person name="Cheng H."/>
            <person name="Song X."/>
            <person name="Hu Y."/>
            <person name="Wu T."/>
            <person name="Yang Q."/>
            <person name="An Z."/>
            <person name="Feng S."/>
            <person name="Deng Z."/>
            <person name="Wu W."/>
            <person name="Zeng X."/>
            <person name="Tu M."/>
            <person name="Wang X."/>
            <person name="Huang H."/>
        </authorList>
    </citation>
    <scope>NUCLEOTIDE SEQUENCE</scope>
    <source>
        <strain evidence="8">MT/VB/25A 57/8</strain>
    </source>
</reference>
<comment type="caution">
    <text evidence="8">The sequence shown here is derived from an EMBL/GenBank/DDBJ whole genome shotgun (WGS) entry which is preliminary data.</text>
</comment>